<dbReference type="Proteomes" id="UP000789342">
    <property type="component" value="Unassembled WGS sequence"/>
</dbReference>
<comment type="caution">
    <text evidence="1">The sequence shown here is derived from an EMBL/GenBank/DDBJ whole genome shotgun (WGS) entry which is preliminary data.</text>
</comment>
<sequence length="47" mass="5749">PAPVIDPYRVWYMFALWAKSDYTWLCFSVESFVRFTTSYTMFIINKR</sequence>
<evidence type="ECO:0000313" key="2">
    <source>
        <dbReference type="Proteomes" id="UP000789342"/>
    </source>
</evidence>
<proteinExistence type="predicted"/>
<gene>
    <name evidence="1" type="ORF">AMORRO_LOCUS17398</name>
</gene>
<protein>
    <submittedName>
        <fullName evidence="1">17826_t:CDS:1</fullName>
    </submittedName>
</protein>
<evidence type="ECO:0000313" key="1">
    <source>
        <dbReference type="EMBL" id="CAG8781987.1"/>
    </source>
</evidence>
<accession>A0A9N9NXE1</accession>
<feature type="non-terminal residue" evidence="1">
    <location>
        <position position="47"/>
    </location>
</feature>
<keyword evidence="2" id="KW-1185">Reference proteome</keyword>
<organism evidence="1 2">
    <name type="scientific">Acaulospora morrowiae</name>
    <dbReference type="NCBI Taxonomy" id="94023"/>
    <lineage>
        <taxon>Eukaryota</taxon>
        <taxon>Fungi</taxon>
        <taxon>Fungi incertae sedis</taxon>
        <taxon>Mucoromycota</taxon>
        <taxon>Glomeromycotina</taxon>
        <taxon>Glomeromycetes</taxon>
        <taxon>Diversisporales</taxon>
        <taxon>Acaulosporaceae</taxon>
        <taxon>Acaulospora</taxon>
    </lineage>
</organism>
<feature type="non-terminal residue" evidence="1">
    <location>
        <position position="1"/>
    </location>
</feature>
<reference evidence="1" key="1">
    <citation type="submission" date="2021-06" db="EMBL/GenBank/DDBJ databases">
        <authorList>
            <person name="Kallberg Y."/>
            <person name="Tangrot J."/>
            <person name="Rosling A."/>
        </authorList>
    </citation>
    <scope>NUCLEOTIDE SEQUENCE</scope>
    <source>
        <strain evidence="1">CL551</strain>
    </source>
</reference>
<dbReference type="AlphaFoldDB" id="A0A9N9NXE1"/>
<name>A0A9N9NXE1_9GLOM</name>
<dbReference type="EMBL" id="CAJVPV010053473">
    <property type="protein sequence ID" value="CAG8781987.1"/>
    <property type="molecule type" value="Genomic_DNA"/>
</dbReference>